<dbReference type="OrthoDB" id="4095763at2759"/>
<feature type="compositionally biased region" description="Low complexity" evidence="1">
    <location>
        <begin position="201"/>
        <end position="211"/>
    </location>
</feature>
<feature type="compositionally biased region" description="Polar residues" evidence="1">
    <location>
        <begin position="324"/>
        <end position="334"/>
    </location>
</feature>
<sequence length="334" mass="36574">MADERSSPRNAGHPPPQPAQPHLPHFVDPAVVALFGPGVTQWAHSEDAFVQALALKTEQEKTKQEFYRLEVTNRSLELLRSATNANIPSHLIPLMFSGGSLEGLQPPQPQFLVPQSFQQKGKQPFRHDRSQTISTPRELYNPYNANPTPPAAYRFGGGPAPPNRPLSPAKLGAKAVASLSGDRPLRSAASAKVRVAHHRNASLPNPSAASATIPEASTVSFSRPPEIIPTQESMTSLQHVIQFHHWQPEHPKAPGDENERKRRKSSSDQSKDDEERPMLPPAHKRTPSASVAKPAEQYSGVNILADAAMNLKHEQSEEKKETPTFPNNILSSPV</sequence>
<gene>
    <name evidence="2" type="ORF">BABINDRAFT_162279</name>
</gene>
<evidence type="ECO:0000256" key="1">
    <source>
        <dbReference type="SAM" id="MobiDB-lite"/>
    </source>
</evidence>
<feature type="region of interest" description="Disordered" evidence="1">
    <location>
        <begin position="1"/>
        <end position="25"/>
    </location>
</feature>
<reference evidence="3" key="1">
    <citation type="submission" date="2016-05" db="EMBL/GenBank/DDBJ databases">
        <title>Comparative genomics of biotechnologically important yeasts.</title>
        <authorList>
            <consortium name="DOE Joint Genome Institute"/>
            <person name="Riley R."/>
            <person name="Haridas S."/>
            <person name="Wolfe K.H."/>
            <person name="Lopes M.R."/>
            <person name="Hittinger C.T."/>
            <person name="Goker M."/>
            <person name="Salamov A."/>
            <person name="Wisecaver J."/>
            <person name="Long T.M."/>
            <person name="Aerts A.L."/>
            <person name="Barry K."/>
            <person name="Choi C."/>
            <person name="Clum A."/>
            <person name="Coughlan A.Y."/>
            <person name="Deshpande S."/>
            <person name="Douglass A.P."/>
            <person name="Hanson S.J."/>
            <person name="Klenk H.-P."/>
            <person name="Labutti K."/>
            <person name="Lapidus A."/>
            <person name="Lindquist E."/>
            <person name="Lipzen A."/>
            <person name="Meier-Kolthoff J.P."/>
            <person name="Ohm R.A."/>
            <person name="Otillar R.P."/>
            <person name="Pangilinan J."/>
            <person name="Peng Y."/>
            <person name="Rokas A."/>
            <person name="Rosa C.A."/>
            <person name="Scheuner C."/>
            <person name="Sibirny A.A."/>
            <person name="Slot J.C."/>
            <person name="Stielow J.B."/>
            <person name="Sun H."/>
            <person name="Kurtzman C.P."/>
            <person name="Blackwell M."/>
            <person name="Grigoriev I.V."/>
            <person name="Jeffries T.W."/>
        </authorList>
    </citation>
    <scope>NUCLEOTIDE SEQUENCE [LARGE SCALE GENOMIC DNA]</scope>
    <source>
        <strain evidence="3">NRRL Y-12698</strain>
    </source>
</reference>
<feature type="region of interest" description="Disordered" evidence="1">
    <location>
        <begin position="309"/>
        <end position="334"/>
    </location>
</feature>
<organism evidence="2 3">
    <name type="scientific">Babjeviella inositovora NRRL Y-12698</name>
    <dbReference type="NCBI Taxonomy" id="984486"/>
    <lineage>
        <taxon>Eukaryota</taxon>
        <taxon>Fungi</taxon>
        <taxon>Dikarya</taxon>
        <taxon>Ascomycota</taxon>
        <taxon>Saccharomycotina</taxon>
        <taxon>Pichiomycetes</taxon>
        <taxon>Serinales incertae sedis</taxon>
        <taxon>Babjeviella</taxon>
    </lineage>
</organism>
<dbReference type="Pfam" id="PF10846">
    <property type="entry name" value="DUF2722"/>
    <property type="match status" value="1"/>
</dbReference>
<dbReference type="InterPro" id="IPR021216">
    <property type="entry name" value="DUF2722"/>
</dbReference>
<feature type="region of interest" description="Disordered" evidence="1">
    <location>
        <begin position="188"/>
        <end position="223"/>
    </location>
</feature>
<feature type="compositionally biased region" description="Basic and acidic residues" evidence="1">
    <location>
        <begin position="311"/>
        <end position="322"/>
    </location>
</feature>
<protein>
    <submittedName>
        <fullName evidence="2">Uncharacterized protein</fullName>
    </submittedName>
</protein>
<evidence type="ECO:0000313" key="3">
    <source>
        <dbReference type="Proteomes" id="UP000094336"/>
    </source>
</evidence>
<accession>A0A1E3QNH9</accession>
<dbReference type="GeneID" id="30147117"/>
<feature type="compositionally biased region" description="Basic and acidic residues" evidence="1">
    <location>
        <begin position="248"/>
        <end position="277"/>
    </location>
</feature>
<dbReference type="RefSeq" id="XP_018984571.1">
    <property type="nucleotide sequence ID" value="XM_019129264.1"/>
</dbReference>
<dbReference type="Proteomes" id="UP000094336">
    <property type="component" value="Unassembled WGS sequence"/>
</dbReference>
<dbReference type="EMBL" id="KV454433">
    <property type="protein sequence ID" value="ODQ79243.1"/>
    <property type="molecule type" value="Genomic_DNA"/>
</dbReference>
<feature type="region of interest" description="Disordered" evidence="1">
    <location>
        <begin position="248"/>
        <end position="297"/>
    </location>
</feature>
<name>A0A1E3QNH9_9ASCO</name>
<evidence type="ECO:0000313" key="2">
    <source>
        <dbReference type="EMBL" id="ODQ79243.1"/>
    </source>
</evidence>
<dbReference type="AlphaFoldDB" id="A0A1E3QNH9"/>
<proteinExistence type="predicted"/>
<keyword evidence="3" id="KW-1185">Reference proteome</keyword>